<dbReference type="PROSITE" id="PS00478">
    <property type="entry name" value="LIM_DOMAIN_1"/>
    <property type="match status" value="2"/>
</dbReference>
<gene>
    <name evidence="17" type="ORF">CHILSU_LOCUS6184</name>
</gene>
<evidence type="ECO:0000256" key="1">
    <source>
        <dbReference type="ARBA" id="ARBA00005843"/>
    </source>
</evidence>
<feature type="region of interest" description="Disordered" evidence="13">
    <location>
        <begin position="889"/>
        <end position="932"/>
    </location>
</feature>
<dbReference type="SMART" id="SM00132">
    <property type="entry name" value="LIM"/>
    <property type="match status" value="2"/>
</dbReference>
<evidence type="ECO:0000313" key="17">
    <source>
        <dbReference type="EMBL" id="CAH0402928.1"/>
    </source>
</evidence>
<evidence type="ECO:0000256" key="9">
    <source>
        <dbReference type="ARBA" id="ARBA00022840"/>
    </source>
</evidence>
<dbReference type="InterPro" id="IPR017441">
    <property type="entry name" value="Protein_kinase_ATP_BS"/>
</dbReference>
<evidence type="ECO:0000259" key="16">
    <source>
        <dbReference type="PROSITE" id="PS50106"/>
    </source>
</evidence>
<dbReference type="InterPro" id="IPR001245">
    <property type="entry name" value="Ser-Thr/Tyr_kinase_cat_dom"/>
</dbReference>
<feature type="region of interest" description="Disordered" evidence="13">
    <location>
        <begin position="726"/>
        <end position="778"/>
    </location>
</feature>
<evidence type="ECO:0000256" key="11">
    <source>
        <dbReference type="PROSITE-ProRule" id="PRU00125"/>
    </source>
</evidence>
<dbReference type="PRINTS" id="PR00109">
    <property type="entry name" value="TYRKINASE"/>
</dbReference>
<dbReference type="SUPFAM" id="SSF56112">
    <property type="entry name" value="Protein kinase-like (PK-like)"/>
    <property type="match status" value="1"/>
</dbReference>
<feature type="binding site" evidence="12">
    <location>
        <position position="377"/>
    </location>
    <ligand>
        <name>ATP</name>
        <dbReference type="ChEBI" id="CHEBI:30616"/>
    </ligand>
</feature>
<feature type="compositionally biased region" description="Basic and acidic residues" evidence="13">
    <location>
        <begin position="889"/>
        <end position="903"/>
    </location>
</feature>
<evidence type="ECO:0000256" key="3">
    <source>
        <dbReference type="ARBA" id="ARBA00022527"/>
    </source>
</evidence>
<dbReference type="Pfam" id="PF00412">
    <property type="entry name" value="LIM"/>
    <property type="match status" value="2"/>
</dbReference>
<feature type="domain" description="Protein kinase" evidence="14">
    <location>
        <begin position="348"/>
        <end position="604"/>
    </location>
</feature>
<keyword evidence="4" id="KW-0808">Transferase</keyword>
<dbReference type="InterPro" id="IPR050940">
    <property type="entry name" value="Actin_reg-Ser/Thr_kinase"/>
</dbReference>
<evidence type="ECO:0000256" key="2">
    <source>
        <dbReference type="ARBA" id="ARBA00012513"/>
    </source>
</evidence>
<evidence type="ECO:0000256" key="12">
    <source>
        <dbReference type="PROSITE-ProRule" id="PRU10141"/>
    </source>
</evidence>
<dbReference type="PROSITE" id="PS50011">
    <property type="entry name" value="PROTEIN_KINASE_DOM"/>
    <property type="match status" value="1"/>
</dbReference>
<dbReference type="InterPro" id="IPR001478">
    <property type="entry name" value="PDZ"/>
</dbReference>
<comment type="similarity">
    <text evidence="1">Belongs to the protein kinase superfamily. TKL Ser/Thr protein kinase family.</text>
</comment>
<dbReference type="EC" id="2.7.11.1" evidence="2"/>
<keyword evidence="3" id="KW-0723">Serine/threonine-protein kinase</keyword>
<dbReference type="InterPro" id="IPR036034">
    <property type="entry name" value="PDZ_sf"/>
</dbReference>
<evidence type="ECO:0000256" key="5">
    <source>
        <dbReference type="ARBA" id="ARBA00022723"/>
    </source>
</evidence>
<feature type="domain" description="LIM zinc-binding" evidence="15">
    <location>
        <begin position="70"/>
        <end position="130"/>
    </location>
</feature>
<dbReference type="InterPro" id="IPR000719">
    <property type="entry name" value="Prot_kinase_dom"/>
</dbReference>
<proteinExistence type="inferred from homology"/>
<dbReference type="PROSITE" id="PS00107">
    <property type="entry name" value="PROTEIN_KINASE_ATP"/>
    <property type="match status" value="1"/>
</dbReference>
<feature type="region of interest" description="Disordered" evidence="13">
    <location>
        <begin position="205"/>
        <end position="300"/>
    </location>
</feature>
<dbReference type="SUPFAM" id="SSF57716">
    <property type="entry name" value="Glucocorticoid receptor-like (DNA-binding domain)"/>
    <property type="match status" value="2"/>
</dbReference>
<dbReference type="PANTHER" id="PTHR46485:SF4">
    <property type="entry name" value="LIM DOMAIN KINASE 1"/>
    <property type="match status" value="1"/>
</dbReference>
<evidence type="ECO:0000313" key="18">
    <source>
        <dbReference type="Proteomes" id="UP001153292"/>
    </source>
</evidence>
<evidence type="ECO:0000256" key="8">
    <source>
        <dbReference type="ARBA" id="ARBA00022833"/>
    </source>
</evidence>
<name>A0ABN8B7A8_CHISP</name>
<dbReference type="PANTHER" id="PTHR46485">
    <property type="entry name" value="LIM DOMAIN KINASE 1"/>
    <property type="match status" value="1"/>
</dbReference>
<keyword evidence="10 11" id="KW-0440">LIM domain</keyword>
<keyword evidence="8 11" id="KW-0862">Zinc</keyword>
<feature type="domain" description="PDZ" evidence="16">
    <location>
        <begin position="134"/>
        <end position="209"/>
    </location>
</feature>
<accession>A0ABN8B7A8</accession>
<keyword evidence="9 12" id="KW-0067">ATP-binding</keyword>
<evidence type="ECO:0000259" key="15">
    <source>
        <dbReference type="PROSITE" id="PS50023"/>
    </source>
</evidence>
<dbReference type="Gene3D" id="2.30.42.10">
    <property type="match status" value="1"/>
</dbReference>
<dbReference type="Gene3D" id="2.10.110.10">
    <property type="entry name" value="Cysteine Rich Protein"/>
    <property type="match status" value="2"/>
</dbReference>
<dbReference type="Gene3D" id="3.30.200.20">
    <property type="entry name" value="Phosphorylase Kinase, domain 1"/>
    <property type="match status" value="1"/>
</dbReference>
<dbReference type="PROSITE" id="PS50106">
    <property type="entry name" value="PDZ"/>
    <property type="match status" value="1"/>
</dbReference>
<feature type="domain" description="LIM zinc-binding" evidence="15">
    <location>
        <begin position="10"/>
        <end position="69"/>
    </location>
</feature>
<dbReference type="Pfam" id="PF07714">
    <property type="entry name" value="PK_Tyr_Ser-Thr"/>
    <property type="match status" value="1"/>
</dbReference>
<dbReference type="Proteomes" id="UP001153292">
    <property type="component" value="Chromosome 21"/>
</dbReference>
<keyword evidence="6 12" id="KW-0547">Nucleotide-binding</keyword>
<dbReference type="SUPFAM" id="SSF50156">
    <property type="entry name" value="PDZ domain-like"/>
    <property type="match status" value="1"/>
</dbReference>
<dbReference type="EMBL" id="OU963914">
    <property type="protein sequence ID" value="CAH0402928.1"/>
    <property type="molecule type" value="Genomic_DNA"/>
</dbReference>
<evidence type="ECO:0000256" key="10">
    <source>
        <dbReference type="ARBA" id="ARBA00023038"/>
    </source>
</evidence>
<dbReference type="InterPro" id="IPR001781">
    <property type="entry name" value="Znf_LIM"/>
</dbReference>
<keyword evidence="7" id="KW-0418">Kinase</keyword>
<keyword evidence="5 11" id="KW-0479">Metal-binding</keyword>
<evidence type="ECO:0000259" key="14">
    <source>
        <dbReference type="PROSITE" id="PS50011"/>
    </source>
</evidence>
<reference evidence="17" key="1">
    <citation type="submission" date="2021-12" db="EMBL/GenBank/DDBJ databases">
        <authorList>
            <person name="King R."/>
        </authorList>
    </citation>
    <scope>NUCLEOTIDE SEQUENCE</scope>
</reference>
<dbReference type="InterPro" id="IPR011009">
    <property type="entry name" value="Kinase-like_dom_sf"/>
</dbReference>
<evidence type="ECO:0000256" key="6">
    <source>
        <dbReference type="ARBA" id="ARBA00022741"/>
    </source>
</evidence>
<organism evidence="17 18">
    <name type="scientific">Chilo suppressalis</name>
    <name type="common">Asiatic rice borer moth</name>
    <dbReference type="NCBI Taxonomy" id="168631"/>
    <lineage>
        <taxon>Eukaryota</taxon>
        <taxon>Metazoa</taxon>
        <taxon>Ecdysozoa</taxon>
        <taxon>Arthropoda</taxon>
        <taxon>Hexapoda</taxon>
        <taxon>Insecta</taxon>
        <taxon>Pterygota</taxon>
        <taxon>Neoptera</taxon>
        <taxon>Endopterygota</taxon>
        <taxon>Lepidoptera</taxon>
        <taxon>Glossata</taxon>
        <taxon>Ditrysia</taxon>
        <taxon>Pyraloidea</taxon>
        <taxon>Crambidae</taxon>
        <taxon>Crambinae</taxon>
        <taxon>Chilo</taxon>
    </lineage>
</organism>
<sequence length="1065" mass="118689">MEGSDSTECFSCAGCMNNIRDDDYVCALNQNWHKDCFRCSVCDVGLTSWYFEKEGLLFCRNDYWARFGESCHQCAQVITGPVMAAGSHRFHPECFTCCACRAHIEDGQPYALHERSRLYCEGCYERSLWSLSHAIRLVDVPGGALRLAPDGNALRVTQIESSCGALGLRVGDRVLEINGASAKGLSAADVDRLLARPSPIIQLTIEHSSDTTNNNNNIDKPPAPSDIEEKPKHDTKSVSPVERKIQAEDRKVEQDIGEDVGVGGGKKERLFKRRGEEGGKARCLKRRQAPASPLLGDKERSSSMSKLLDVVEGGISSERGGVASGLSRARSFRAHPQPPHTVFRAADLLQGELLGAGFFGQVFKVTHRETNEVMVVKQLYRVDEEAQKNFLKEVAVLRSLNHPNVLRFIGVLYKDKRLHLVTEYVAGGTLHQLLQDTQTPLSWCERARLARDIAAGVRYLHACAVIHRDLNSHNVLVRADLSLVLADFGLARIVQRPAAGTLRARKRYTVVGNPYWMAPEMMNGNLYDEKVDVFSFGIILCEIIGRISADPDVLPRRADFGLNEAAFEAAFCRACPPALHRLAALACLLEPEPRPSFEVMEGWLQRMVKALSSGHSGDSVKEAIERYRRCHLCYYTTSGYCSHSNSPLMHLVKSASTISVVTSSGRALGKCVSAGQLCVRVRANGTNPDRAAGYILRAHGTYIDITQVDDIAQWLDSPSPLKRCSQLSPCAGTGPGPTEGEREGGKARRTAAYCRHHSDPQHAQFTDSSSSDDDEVSPWTASSLHVDMEVDRPKNFLSDIVKKGETFLAKKSSYDVTADVTLRNPDLNERRVPEEDCRRYNIDHLTKSPIMAQGVKNIPKTLEPQKQPEKTNFFTKKLLSPKLSRLFKPNEARDKSDIDEKSRSKFFVQSPVSPSGRTRKVRPQPDSMPDERSDVIKTDLKLASMGKPMTPIFRRHLPSERPEFADGRFSYRDKKPKVYYDMGRNKIKALVVDKDNKLTPLIRSSPIEDIPSLATVLEKKKMEKVGEKEKRREGISRNNYVSLANLKIRGKPERVNPEAPAERVI</sequence>
<evidence type="ECO:0000256" key="4">
    <source>
        <dbReference type="ARBA" id="ARBA00022679"/>
    </source>
</evidence>
<dbReference type="CDD" id="cd09365">
    <property type="entry name" value="LIM2_LIMK"/>
    <property type="match status" value="1"/>
</dbReference>
<dbReference type="Gene3D" id="1.10.510.10">
    <property type="entry name" value="Transferase(Phosphotransferase) domain 1"/>
    <property type="match status" value="1"/>
</dbReference>
<keyword evidence="18" id="KW-1185">Reference proteome</keyword>
<dbReference type="PROSITE" id="PS50023">
    <property type="entry name" value="LIM_DOMAIN_2"/>
    <property type="match status" value="2"/>
</dbReference>
<protein>
    <recommendedName>
        <fullName evidence="2">non-specific serine/threonine protein kinase</fullName>
        <ecNumber evidence="2">2.7.11.1</ecNumber>
    </recommendedName>
</protein>
<feature type="compositionally biased region" description="Basic and acidic residues" evidence="13">
    <location>
        <begin position="265"/>
        <end position="280"/>
    </location>
</feature>
<evidence type="ECO:0000256" key="13">
    <source>
        <dbReference type="SAM" id="MobiDB-lite"/>
    </source>
</evidence>
<evidence type="ECO:0000256" key="7">
    <source>
        <dbReference type="ARBA" id="ARBA00022777"/>
    </source>
</evidence>
<feature type="compositionally biased region" description="Basic and acidic residues" evidence="13">
    <location>
        <begin position="227"/>
        <end position="254"/>
    </location>
</feature>